<dbReference type="PROSITE" id="PS50181">
    <property type="entry name" value="FBOX"/>
    <property type="match status" value="1"/>
</dbReference>
<protein>
    <recommendedName>
        <fullName evidence="1">F-box domain-containing protein</fullName>
    </recommendedName>
</protein>
<reference evidence="2 3" key="1">
    <citation type="submission" date="2020-12" db="EMBL/GenBank/DDBJ databases">
        <title>Effect of drift, selection, and recombination on the evolution of hybrid genomes in Candida yeast pathogens.</title>
        <authorList>
            <person name="Mixao V."/>
            <person name="Ksiezopolska E."/>
            <person name="Saus E."/>
            <person name="Boekhout T."/>
            <person name="Gacser A."/>
            <person name="Gabaldon T."/>
        </authorList>
    </citation>
    <scope>NUCLEOTIDE SEQUENCE [LARGE SCALE GENOMIC DNA]</scope>
    <source>
        <strain evidence="2 3">BP57</strain>
    </source>
</reference>
<dbReference type="GeneID" id="93652091"/>
<dbReference type="OrthoDB" id="10380421at2759"/>
<keyword evidence="3" id="KW-1185">Reference proteome</keyword>
<evidence type="ECO:0000313" key="3">
    <source>
        <dbReference type="Proteomes" id="UP000669133"/>
    </source>
</evidence>
<dbReference type="InterPro" id="IPR001810">
    <property type="entry name" value="F-box_dom"/>
</dbReference>
<name>A0A8H8DAH3_9ASCO</name>
<organism evidence="2 3">
    <name type="scientific">Candida metapsilosis</name>
    <dbReference type="NCBI Taxonomy" id="273372"/>
    <lineage>
        <taxon>Eukaryota</taxon>
        <taxon>Fungi</taxon>
        <taxon>Dikarya</taxon>
        <taxon>Ascomycota</taxon>
        <taxon>Saccharomycotina</taxon>
        <taxon>Pichiomycetes</taxon>
        <taxon>Debaryomycetaceae</taxon>
        <taxon>Candida/Lodderomyces clade</taxon>
        <taxon>Candida</taxon>
    </lineage>
</organism>
<dbReference type="AlphaFoldDB" id="A0A8H8DAH3"/>
<dbReference type="RefSeq" id="XP_067547860.1">
    <property type="nucleotide sequence ID" value="XM_067692430.1"/>
</dbReference>
<dbReference type="EMBL" id="JAEOAQ010000004">
    <property type="protein sequence ID" value="KAG5418744.1"/>
    <property type="molecule type" value="Genomic_DNA"/>
</dbReference>
<feature type="domain" description="F-box" evidence="1">
    <location>
        <begin position="1"/>
        <end position="46"/>
    </location>
</feature>
<sequence length="413" mass="48491">MISLSDLPADILENIIQHLNQFQALKLAPLHSKFQNVVKRKLYSHIFVYGEYVNEDRYMLDELLADPEVNKIHETINNAMTNKWTVVHEYSIKRHLSQMDPNQPIIYLEMNSEFEPTLKSILEYFKSIKYLTPAREKWSKDPELDCSVPSARGTFYNAYNISGEWSKKIHENPNKFDYIHKVDIDMADLHYFNQLPKLKHLCVHIKPHHEQIQLFPCTLKLHTLKVYCENSEFDIKKYFDTLHIRHLSIDSPRDPEIIFGTGSLDDVYPSLKVLVISQDFANYNHELSNSTFDLFKKFNHLSHASLNEFHIKTFGYSEDLVQDICKLTLRFPNTSINWWDLDLFECKDDLLLSAVAPRMAPSCIGFYWDTERPNMGLEALPPYSEPYHACRTHTIMSEDHEEKIVKFETPFPV</sequence>
<evidence type="ECO:0000259" key="1">
    <source>
        <dbReference type="PROSITE" id="PS50181"/>
    </source>
</evidence>
<dbReference type="Proteomes" id="UP000669133">
    <property type="component" value="Unassembled WGS sequence"/>
</dbReference>
<comment type="caution">
    <text evidence="2">The sequence shown here is derived from an EMBL/GenBank/DDBJ whole genome shotgun (WGS) entry which is preliminary data.</text>
</comment>
<accession>A0A8H8DAH3</accession>
<gene>
    <name evidence="2" type="ORF">I9W82_003462</name>
</gene>
<evidence type="ECO:0000313" key="2">
    <source>
        <dbReference type="EMBL" id="KAG5418744.1"/>
    </source>
</evidence>
<proteinExistence type="predicted"/>